<dbReference type="EMBL" id="BAAFSF010000004">
    <property type="protein sequence ID" value="GAB1252257.1"/>
    <property type="molecule type" value="Genomic_DNA"/>
</dbReference>
<dbReference type="PROSITE" id="PS50893">
    <property type="entry name" value="ABC_TRANSPORTER_2"/>
    <property type="match status" value="1"/>
</dbReference>
<dbReference type="InterPro" id="IPR003439">
    <property type="entry name" value="ABC_transporter-like_ATP-bd"/>
</dbReference>
<dbReference type="GO" id="GO:0005524">
    <property type="term" value="F:ATP binding"/>
    <property type="evidence" value="ECO:0007669"/>
    <property type="project" value="UniProtKB-KW"/>
</dbReference>
<reference evidence="6 7" key="1">
    <citation type="journal article" date="2025" name="Int. J. Syst. Evol. Microbiol.">
        <title>Desulfovibrio falkowii sp. nov., Porphyromonas miyakawae sp. nov., Mediterraneibacter flintii sp. nov. and Owariibacterium komagatae gen. nov., sp. nov., isolated from human faeces.</title>
        <authorList>
            <person name="Hamaguchi T."/>
            <person name="Ohara M."/>
            <person name="Hisatomi A."/>
            <person name="Sekiguchi K."/>
            <person name="Takeda J.I."/>
            <person name="Ueyama J."/>
            <person name="Ito M."/>
            <person name="Nishiwaki H."/>
            <person name="Ogi T."/>
            <person name="Hirayama M."/>
            <person name="Ohkuma M."/>
            <person name="Sakamoto M."/>
            <person name="Ohno K."/>
        </authorList>
    </citation>
    <scope>NUCLEOTIDE SEQUENCE [LARGE SCALE GENOMIC DNA]</scope>
    <source>
        <strain evidence="6 7">13CB11C</strain>
    </source>
</reference>
<dbReference type="InterPro" id="IPR027417">
    <property type="entry name" value="P-loop_NTPase"/>
</dbReference>
<dbReference type="PROSITE" id="PS00211">
    <property type="entry name" value="ABC_TRANSPORTER_1"/>
    <property type="match status" value="1"/>
</dbReference>
<comment type="caution">
    <text evidence="6">The sequence shown here is derived from an EMBL/GenBank/DDBJ whole genome shotgun (WGS) entry which is preliminary data.</text>
</comment>
<dbReference type="SMART" id="SM00382">
    <property type="entry name" value="AAA"/>
    <property type="match status" value="1"/>
</dbReference>
<keyword evidence="7" id="KW-1185">Reference proteome</keyword>
<dbReference type="SUPFAM" id="SSF52540">
    <property type="entry name" value="P-loop containing nucleoside triphosphate hydrolases"/>
    <property type="match status" value="1"/>
</dbReference>
<feature type="domain" description="ABC transporter" evidence="5">
    <location>
        <begin position="3"/>
        <end position="231"/>
    </location>
</feature>
<dbReference type="Pfam" id="PF00005">
    <property type="entry name" value="ABC_tran"/>
    <property type="match status" value="1"/>
</dbReference>
<dbReference type="CDD" id="cd03255">
    <property type="entry name" value="ABC_MJ0796_LolCDE_FtsE"/>
    <property type="match status" value="1"/>
</dbReference>
<dbReference type="PANTHER" id="PTHR24220:SF689">
    <property type="entry name" value="LIPOPROTEIN-RELEASING SYSTEM ATP-BINDING PROTEIN LOLD"/>
    <property type="match status" value="1"/>
</dbReference>
<evidence type="ECO:0000256" key="4">
    <source>
        <dbReference type="ARBA" id="ARBA00022840"/>
    </source>
</evidence>
<protein>
    <submittedName>
        <fullName evidence="6">ABC transporter ATP-binding protein</fullName>
    </submittedName>
</protein>
<organism evidence="6 7">
    <name type="scientific">Porphyromonas miyakawae</name>
    <dbReference type="NCBI Taxonomy" id="3137470"/>
    <lineage>
        <taxon>Bacteria</taxon>
        <taxon>Pseudomonadati</taxon>
        <taxon>Bacteroidota</taxon>
        <taxon>Bacteroidia</taxon>
        <taxon>Bacteroidales</taxon>
        <taxon>Porphyromonadaceae</taxon>
        <taxon>Porphyromonas</taxon>
    </lineage>
</organism>
<dbReference type="InterPro" id="IPR017911">
    <property type="entry name" value="MacB-like_ATP-bd"/>
</dbReference>
<evidence type="ECO:0000259" key="5">
    <source>
        <dbReference type="PROSITE" id="PS50893"/>
    </source>
</evidence>
<sequence length="231" mass="24965">MFLEVNNLTKHYGALPVLKGLSFSIDEGESVAIMGASGAGKTTLLHILGLLDSADGGSVVIKGTSLFELSTRKKDLFRNKRIGFVFQSHELLPEFTAEENAALPAMIAGMKKEEALNKAQHLLASLNLSERLHHKPAALSGGEKQRVAIARALINDPDILLADEPSGSLDSKNKIELHNLLTKIRQERHQTMLIATHDAELAATCMRTLIISDGQIVNSTHGTETQTEGAL</sequence>
<keyword evidence="2" id="KW-0813">Transport</keyword>
<dbReference type="Gene3D" id="3.40.50.300">
    <property type="entry name" value="P-loop containing nucleotide triphosphate hydrolases"/>
    <property type="match status" value="1"/>
</dbReference>
<gene>
    <name evidence="6" type="ORF">Tsumi_13630</name>
</gene>
<accession>A0ABQ0E3K8</accession>
<evidence type="ECO:0000256" key="2">
    <source>
        <dbReference type="ARBA" id="ARBA00022448"/>
    </source>
</evidence>
<comment type="similarity">
    <text evidence="1">Belongs to the ABC transporter superfamily.</text>
</comment>
<dbReference type="PANTHER" id="PTHR24220">
    <property type="entry name" value="IMPORT ATP-BINDING PROTEIN"/>
    <property type="match status" value="1"/>
</dbReference>
<dbReference type="InterPro" id="IPR003593">
    <property type="entry name" value="AAA+_ATPase"/>
</dbReference>
<evidence type="ECO:0000256" key="3">
    <source>
        <dbReference type="ARBA" id="ARBA00022741"/>
    </source>
</evidence>
<keyword evidence="4 6" id="KW-0067">ATP-binding</keyword>
<name>A0ABQ0E3K8_9PORP</name>
<evidence type="ECO:0000313" key="6">
    <source>
        <dbReference type="EMBL" id="GAB1252257.1"/>
    </source>
</evidence>
<proteinExistence type="inferred from homology"/>
<dbReference type="InterPro" id="IPR015854">
    <property type="entry name" value="ABC_transpr_LolD-like"/>
</dbReference>
<evidence type="ECO:0000313" key="7">
    <source>
        <dbReference type="Proteomes" id="UP001628220"/>
    </source>
</evidence>
<keyword evidence="3" id="KW-0547">Nucleotide-binding</keyword>
<dbReference type="Proteomes" id="UP001628220">
    <property type="component" value="Unassembled WGS sequence"/>
</dbReference>
<dbReference type="InterPro" id="IPR017871">
    <property type="entry name" value="ABC_transporter-like_CS"/>
</dbReference>
<evidence type="ECO:0000256" key="1">
    <source>
        <dbReference type="ARBA" id="ARBA00005417"/>
    </source>
</evidence>